<name>A0A1E3NIF0_9ASCO</name>
<reference evidence="1 2" key="1">
    <citation type="journal article" date="2016" name="Proc. Natl. Acad. Sci. U.S.A.">
        <title>Comparative genomics of biotechnologically important yeasts.</title>
        <authorList>
            <person name="Riley R."/>
            <person name="Haridas S."/>
            <person name="Wolfe K.H."/>
            <person name="Lopes M.R."/>
            <person name="Hittinger C.T."/>
            <person name="Goeker M."/>
            <person name="Salamov A.A."/>
            <person name="Wisecaver J.H."/>
            <person name="Long T.M."/>
            <person name="Calvey C.H."/>
            <person name="Aerts A.L."/>
            <person name="Barry K.W."/>
            <person name="Choi C."/>
            <person name="Clum A."/>
            <person name="Coughlan A.Y."/>
            <person name="Deshpande S."/>
            <person name="Douglass A.P."/>
            <person name="Hanson S.J."/>
            <person name="Klenk H.-P."/>
            <person name="LaButti K.M."/>
            <person name="Lapidus A."/>
            <person name="Lindquist E.A."/>
            <person name="Lipzen A.M."/>
            <person name="Meier-Kolthoff J.P."/>
            <person name="Ohm R.A."/>
            <person name="Otillar R.P."/>
            <person name="Pangilinan J.L."/>
            <person name="Peng Y."/>
            <person name="Rokas A."/>
            <person name="Rosa C.A."/>
            <person name="Scheuner C."/>
            <person name="Sibirny A.A."/>
            <person name="Slot J.C."/>
            <person name="Stielow J.B."/>
            <person name="Sun H."/>
            <person name="Kurtzman C.P."/>
            <person name="Blackwell M."/>
            <person name="Grigoriev I.V."/>
            <person name="Jeffries T.W."/>
        </authorList>
    </citation>
    <scope>NUCLEOTIDE SEQUENCE [LARGE SCALE GENOMIC DNA]</scope>
    <source>
        <strain evidence="1 2">NRRL Y-2026</strain>
    </source>
</reference>
<keyword evidence="2" id="KW-1185">Reference proteome</keyword>
<accession>A0A1E3NIF0</accession>
<gene>
    <name evidence="1" type="ORF">PICMEDRAFT_12353</name>
</gene>
<dbReference type="AlphaFoldDB" id="A0A1E3NIF0"/>
<organism evidence="1 2">
    <name type="scientific">Pichia membranifaciens NRRL Y-2026</name>
    <dbReference type="NCBI Taxonomy" id="763406"/>
    <lineage>
        <taxon>Eukaryota</taxon>
        <taxon>Fungi</taxon>
        <taxon>Dikarya</taxon>
        <taxon>Ascomycota</taxon>
        <taxon>Saccharomycotina</taxon>
        <taxon>Pichiomycetes</taxon>
        <taxon>Pichiales</taxon>
        <taxon>Pichiaceae</taxon>
        <taxon>Pichia</taxon>
    </lineage>
</organism>
<sequence length="266" mass="30785">MSASQEMMRFPSDVLFDQKLCRLQINNLRKTKPLVESECKFHVGHIHQDIQYQFHQIGLRLVEPEQDAAYDELIQKLFKQTGVIVGVPGLINSLVLECIKHNCSAPFLRDVIDQYDSNGEISGMRLLISLNRLRKGIWEYNILERVECIEENFLRWSFRKCVFEMTCLNEVKPSLYNQTTIVTRLLHKANYHPKLDQFASNSMLIFDLLHDEFLDNMTSPNDGVGFSFELVGPSAMLDCIKSLGLDIESGNHSYLEEDILKKRKLQ</sequence>
<dbReference type="GeneID" id="30176605"/>
<dbReference type="Proteomes" id="UP000094455">
    <property type="component" value="Unassembled WGS sequence"/>
</dbReference>
<protein>
    <submittedName>
        <fullName evidence="1">Uncharacterized protein</fullName>
    </submittedName>
</protein>
<proteinExistence type="predicted"/>
<evidence type="ECO:0000313" key="2">
    <source>
        <dbReference type="Proteomes" id="UP000094455"/>
    </source>
</evidence>
<dbReference type="RefSeq" id="XP_019017023.1">
    <property type="nucleotide sequence ID" value="XM_019159918.1"/>
</dbReference>
<dbReference type="OrthoDB" id="3995514at2759"/>
<evidence type="ECO:0000313" key="1">
    <source>
        <dbReference type="EMBL" id="ODQ45910.1"/>
    </source>
</evidence>
<dbReference type="EMBL" id="KV454004">
    <property type="protein sequence ID" value="ODQ45910.1"/>
    <property type="molecule type" value="Genomic_DNA"/>
</dbReference>